<dbReference type="InterPro" id="IPR043129">
    <property type="entry name" value="ATPase_NBD"/>
</dbReference>
<evidence type="ECO:0000313" key="3">
    <source>
        <dbReference type="Proteomes" id="UP001610063"/>
    </source>
</evidence>
<dbReference type="PANTHER" id="PTHR18964">
    <property type="entry name" value="ROK (REPRESSOR, ORF, KINASE) FAMILY"/>
    <property type="match status" value="1"/>
</dbReference>
<dbReference type="Proteomes" id="UP001610063">
    <property type="component" value="Unassembled WGS sequence"/>
</dbReference>
<accession>A0ABW7N5J3</accession>
<protein>
    <submittedName>
        <fullName evidence="2">ROK family protein</fullName>
    </submittedName>
</protein>
<dbReference type="Pfam" id="PF00480">
    <property type="entry name" value="ROK"/>
    <property type="match status" value="1"/>
</dbReference>
<keyword evidence="3" id="KW-1185">Reference proteome</keyword>
<dbReference type="InterPro" id="IPR000600">
    <property type="entry name" value="ROK"/>
</dbReference>
<dbReference type="SUPFAM" id="SSF53067">
    <property type="entry name" value="Actin-like ATPase domain"/>
    <property type="match status" value="1"/>
</dbReference>
<evidence type="ECO:0000313" key="2">
    <source>
        <dbReference type="EMBL" id="MFH6982808.1"/>
    </source>
</evidence>
<proteinExistence type="inferred from homology"/>
<gene>
    <name evidence="2" type="ORF">ACHKAR_05140</name>
</gene>
<sequence length="304" mass="33367">MYSIGVDIGGSHITSGMFEHMNKQLMKNTIVTLPVDNGASKSEILSQWTEAIQRTMSISGVAHVEGIGLAVPGPFDYYNGICLIKGVQKFDSLYEVNIREELSSRLNLPGDKIRFINDAASFSIGEAKFGEASTFRRCVAITLGTGFGSCFLIDGQPIVNGPNVPEQGVLYDKYFDGHMADDLFSTRGLINSFNQLTGKKVDSVLDIYQMAKENTTAYEVFKDFGSELGKFLKPHLSLFNAEVLILGGNISKAFEYFGDKLQEQLPEIKITVSKLNENAALIGGASLFEKGYYSELSTTLKLMN</sequence>
<evidence type="ECO:0000256" key="1">
    <source>
        <dbReference type="ARBA" id="ARBA00006479"/>
    </source>
</evidence>
<dbReference type="Gene3D" id="3.30.420.40">
    <property type="match status" value="2"/>
</dbReference>
<dbReference type="EMBL" id="JBIPKE010000013">
    <property type="protein sequence ID" value="MFH6982808.1"/>
    <property type="molecule type" value="Genomic_DNA"/>
</dbReference>
<dbReference type="CDD" id="cd23763">
    <property type="entry name" value="ASKHA_ATPase_ROK"/>
    <property type="match status" value="1"/>
</dbReference>
<organism evidence="2 3">
    <name type="scientific">Marinoscillum luteum</name>
    <dbReference type="NCBI Taxonomy" id="861051"/>
    <lineage>
        <taxon>Bacteria</taxon>
        <taxon>Pseudomonadati</taxon>
        <taxon>Bacteroidota</taxon>
        <taxon>Cytophagia</taxon>
        <taxon>Cytophagales</taxon>
        <taxon>Reichenbachiellaceae</taxon>
        <taxon>Marinoscillum</taxon>
    </lineage>
</organism>
<dbReference type="RefSeq" id="WP_395416591.1">
    <property type="nucleotide sequence ID" value="NZ_JBIPKE010000013.1"/>
</dbReference>
<name>A0ABW7N5J3_9BACT</name>
<dbReference type="PANTHER" id="PTHR18964:SF149">
    <property type="entry name" value="BIFUNCTIONAL UDP-N-ACETYLGLUCOSAMINE 2-EPIMERASE_N-ACETYLMANNOSAMINE KINASE"/>
    <property type="match status" value="1"/>
</dbReference>
<comment type="caution">
    <text evidence="2">The sequence shown here is derived from an EMBL/GenBank/DDBJ whole genome shotgun (WGS) entry which is preliminary data.</text>
</comment>
<reference evidence="2 3" key="1">
    <citation type="journal article" date="2013" name="Int. J. Syst. Evol. Microbiol.">
        <title>Marinoscillum luteum sp. nov., isolated from marine sediment.</title>
        <authorList>
            <person name="Cha I.T."/>
            <person name="Park S.J."/>
            <person name="Kim S.J."/>
            <person name="Kim J.G."/>
            <person name="Jung M.Y."/>
            <person name="Shin K.S."/>
            <person name="Kwon K.K."/>
            <person name="Yang S.H."/>
            <person name="Seo Y.S."/>
            <person name="Rhee S.K."/>
        </authorList>
    </citation>
    <scope>NUCLEOTIDE SEQUENCE [LARGE SCALE GENOMIC DNA]</scope>
    <source>
        <strain evidence="2 3">KCTC 23939</strain>
    </source>
</reference>
<comment type="similarity">
    <text evidence="1">Belongs to the ROK (NagC/XylR) family.</text>
</comment>